<comment type="caution">
    <text evidence="10">The sequence shown here is derived from an EMBL/GenBank/DDBJ whole genome shotgun (WGS) entry which is preliminary data.</text>
</comment>
<dbReference type="InterPro" id="IPR036737">
    <property type="entry name" value="OmpA-like_sf"/>
</dbReference>
<evidence type="ECO:0000313" key="11">
    <source>
        <dbReference type="Proteomes" id="UP000319148"/>
    </source>
</evidence>
<gene>
    <name evidence="10" type="ORF">FIV46_01840</name>
</gene>
<feature type="transmembrane region" description="Helical" evidence="8">
    <location>
        <begin position="16"/>
        <end position="37"/>
    </location>
</feature>
<evidence type="ECO:0000256" key="7">
    <source>
        <dbReference type="PROSITE-ProRule" id="PRU00473"/>
    </source>
</evidence>
<dbReference type="InterPro" id="IPR025713">
    <property type="entry name" value="MotB-like_N_dom"/>
</dbReference>
<evidence type="ECO:0000256" key="3">
    <source>
        <dbReference type="ARBA" id="ARBA00022475"/>
    </source>
</evidence>
<keyword evidence="5 8" id="KW-1133">Transmembrane helix</keyword>
<keyword evidence="4 8" id="KW-0812">Transmembrane</keyword>
<evidence type="ECO:0000259" key="9">
    <source>
        <dbReference type="PROSITE" id="PS51123"/>
    </source>
</evidence>
<evidence type="ECO:0000256" key="6">
    <source>
        <dbReference type="ARBA" id="ARBA00023136"/>
    </source>
</evidence>
<feature type="domain" description="OmpA-like" evidence="9">
    <location>
        <begin position="111"/>
        <end position="233"/>
    </location>
</feature>
<dbReference type="Pfam" id="PF00691">
    <property type="entry name" value="OmpA"/>
    <property type="match status" value="1"/>
</dbReference>
<dbReference type="InterPro" id="IPR006665">
    <property type="entry name" value="OmpA-like"/>
</dbReference>
<dbReference type="GO" id="GO:0005886">
    <property type="term" value="C:plasma membrane"/>
    <property type="evidence" value="ECO:0007669"/>
    <property type="project" value="UniProtKB-SubCell"/>
</dbReference>
<organism evidence="10 11">
    <name type="scientific">Emcibacter nanhaiensis</name>
    <dbReference type="NCBI Taxonomy" id="1505037"/>
    <lineage>
        <taxon>Bacteria</taxon>
        <taxon>Pseudomonadati</taxon>
        <taxon>Pseudomonadota</taxon>
        <taxon>Alphaproteobacteria</taxon>
        <taxon>Emcibacterales</taxon>
        <taxon>Emcibacteraceae</taxon>
        <taxon>Emcibacter</taxon>
    </lineage>
</organism>
<dbReference type="Proteomes" id="UP000319148">
    <property type="component" value="Unassembled WGS sequence"/>
</dbReference>
<sequence>MSDPALQKSRKTVADSWMIIFADLLALLLTFFVLMFSMNSVQVSKWKAVVEALSEQLNPERAKVDDTDWEKVETALVYREPALSLVYLKRIFEDKLQYDPILQRSSITVLDDRLAISLPSDMIFEQGSSELNKEAHRAMVELGDALRDIPNRIVVVGHTDLEPTSGSRYPSNWELSLVRAATVAKMIEKAGYANTIEAYGNGSSRFHELDENIDLDQRFVLARRVDVMIHKDEKN</sequence>
<name>A0A501PRV0_9PROT</name>
<dbReference type="PANTHER" id="PTHR30329:SF21">
    <property type="entry name" value="LIPOPROTEIN YIAD-RELATED"/>
    <property type="match status" value="1"/>
</dbReference>
<evidence type="ECO:0000256" key="1">
    <source>
        <dbReference type="ARBA" id="ARBA00004162"/>
    </source>
</evidence>
<dbReference type="PANTHER" id="PTHR30329">
    <property type="entry name" value="STATOR ELEMENT OF FLAGELLAR MOTOR COMPLEX"/>
    <property type="match status" value="1"/>
</dbReference>
<protein>
    <submittedName>
        <fullName evidence="10">Chemotaxis protein MotB</fullName>
    </submittedName>
</protein>
<dbReference type="Gene3D" id="3.30.1330.60">
    <property type="entry name" value="OmpA-like domain"/>
    <property type="match status" value="1"/>
</dbReference>
<keyword evidence="6 7" id="KW-0472">Membrane</keyword>
<comment type="subcellular location">
    <subcellularLocation>
        <location evidence="1">Cell membrane</location>
        <topology evidence="1">Single-pass membrane protein</topology>
    </subcellularLocation>
</comment>
<dbReference type="RefSeq" id="WP_139938097.1">
    <property type="nucleotide sequence ID" value="NZ_JBHSYP010000022.1"/>
</dbReference>
<evidence type="ECO:0000256" key="4">
    <source>
        <dbReference type="ARBA" id="ARBA00022692"/>
    </source>
</evidence>
<accession>A0A501PRV0</accession>
<dbReference type="OrthoDB" id="7348512at2"/>
<keyword evidence="11" id="KW-1185">Reference proteome</keyword>
<dbReference type="CDD" id="cd07185">
    <property type="entry name" value="OmpA_C-like"/>
    <property type="match status" value="1"/>
</dbReference>
<dbReference type="SUPFAM" id="SSF103088">
    <property type="entry name" value="OmpA-like"/>
    <property type="match status" value="1"/>
</dbReference>
<dbReference type="InterPro" id="IPR050330">
    <property type="entry name" value="Bact_OuterMem_StrucFunc"/>
</dbReference>
<reference evidence="11" key="1">
    <citation type="submission" date="2019-06" db="EMBL/GenBank/DDBJ databases">
        <title>The complete genome of Emcibacter congregatus ZYLT.</title>
        <authorList>
            <person name="Zhao Z."/>
        </authorList>
    </citation>
    <scope>NUCLEOTIDE SEQUENCE [LARGE SCALE GENOMIC DNA]</scope>
    <source>
        <strain evidence="11">MCCC 1A06723</strain>
    </source>
</reference>
<evidence type="ECO:0000313" key="10">
    <source>
        <dbReference type="EMBL" id="TPD62847.1"/>
    </source>
</evidence>
<dbReference type="Pfam" id="PF13677">
    <property type="entry name" value="MotB_plug"/>
    <property type="match status" value="1"/>
</dbReference>
<comment type="similarity">
    <text evidence="2">Belongs to the MotB family.</text>
</comment>
<keyword evidence="3" id="KW-1003">Cell membrane</keyword>
<dbReference type="EMBL" id="VFIY01000004">
    <property type="protein sequence ID" value="TPD62847.1"/>
    <property type="molecule type" value="Genomic_DNA"/>
</dbReference>
<proteinExistence type="inferred from homology"/>
<evidence type="ECO:0000256" key="2">
    <source>
        <dbReference type="ARBA" id="ARBA00008914"/>
    </source>
</evidence>
<evidence type="ECO:0000256" key="8">
    <source>
        <dbReference type="SAM" id="Phobius"/>
    </source>
</evidence>
<dbReference type="PROSITE" id="PS51123">
    <property type="entry name" value="OMPA_2"/>
    <property type="match status" value="1"/>
</dbReference>
<dbReference type="AlphaFoldDB" id="A0A501PRV0"/>
<evidence type="ECO:0000256" key="5">
    <source>
        <dbReference type="ARBA" id="ARBA00022989"/>
    </source>
</evidence>